<keyword evidence="1" id="KW-1133">Transmembrane helix</keyword>
<evidence type="ECO:0000256" key="1">
    <source>
        <dbReference type="SAM" id="Phobius"/>
    </source>
</evidence>
<dbReference type="AlphaFoldDB" id="A0A2V4MS62"/>
<keyword evidence="1" id="KW-0812">Transmembrane</keyword>
<proteinExistence type="predicted"/>
<reference evidence="2 3" key="1">
    <citation type="submission" date="2018-03" db="EMBL/GenBank/DDBJ databases">
        <title>Bioinformatic expansion and discovery of thiopeptide antibiotics.</title>
        <authorList>
            <person name="Schwalen C.J."/>
            <person name="Hudson G.A."/>
            <person name="Mitchell D.A."/>
        </authorList>
    </citation>
    <scope>NUCLEOTIDE SEQUENCE [LARGE SCALE GENOMIC DNA]</scope>
    <source>
        <strain evidence="2 3">ATCC 21389</strain>
    </source>
</reference>
<keyword evidence="1" id="KW-0472">Membrane</keyword>
<organism evidence="2 3">
    <name type="scientific">Streptomyces tateyamensis</name>
    <dbReference type="NCBI Taxonomy" id="565073"/>
    <lineage>
        <taxon>Bacteria</taxon>
        <taxon>Bacillati</taxon>
        <taxon>Actinomycetota</taxon>
        <taxon>Actinomycetes</taxon>
        <taxon>Kitasatosporales</taxon>
        <taxon>Streptomycetaceae</taxon>
        <taxon>Streptomyces</taxon>
    </lineage>
</organism>
<feature type="non-terminal residue" evidence="2">
    <location>
        <position position="84"/>
    </location>
</feature>
<accession>A0A2V4MS62</accession>
<name>A0A2V4MS62_9ACTN</name>
<evidence type="ECO:0000313" key="2">
    <source>
        <dbReference type="EMBL" id="PYC63078.1"/>
    </source>
</evidence>
<dbReference type="Proteomes" id="UP000248039">
    <property type="component" value="Unassembled WGS sequence"/>
</dbReference>
<gene>
    <name evidence="2" type="ORF">C7C46_33220</name>
</gene>
<dbReference type="EMBL" id="PYBW01000265">
    <property type="protein sequence ID" value="PYC63078.1"/>
    <property type="molecule type" value="Genomic_DNA"/>
</dbReference>
<sequence>GTADRLAFLVLLALTVAAADRADMFGGGYRGVAFALTLVFAARLLAAVLFGVALLNPLHALLAGRVDRRWALIGADVLRAALVA</sequence>
<feature type="transmembrane region" description="Helical" evidence="1">
    <location>
        <begin position="31"/>
        <end position="55"/>
    </location>
</feature>
<keyword evidence="3" id="KW-1185">Reference proteome</keyword>
<dbReference type="RefSeq" id="WP_181442679.1">
    <property type="nucleotide sequence ID" value="NZ_PYBW01000265.1"/>
</dbReference>
<feature type="non-terminal residue" evidence="2">
    <location>
        <position position="1"/>
    </location>
</feature>
<comment type="caution">
    <text evidence="2">The sequence shown here is derived from an EMBL/GenBank/DDBJ whole genome shotgun (WGS) entry which is preliminary data.</text>
</comment>
<evidence type="ECO:0000313" key="3">
    <source>
        <dbReference type="Proteomes" id="UP000248039"/>
    </source>
</evidence>
<protein>
    <submittedName>
        <fullName evidence="2">Uncharacterized protein</fullName>
    </submittedName>
</protein>